<evidence type="ECO:0000313" key="1">
    <source>
        <dbReference type="EMBL" id="CAG8857529.1"/>
    </source>
</evidence>
<gene>
    <name evidence="1" type="ORF">GMARGA_LOCUS46348</name>
</gene>
<sequence length="61" mass="7316">TIYKSESICLDISEKIEGWLFINDTNYEDYPVYNTLKNIINSSERDKTSKIRKIDYPNYIF</sequence>
<evidence type="ECO:0000313" key="2">
    <source>
        <dbReference type="Proteomes" id="UP000789901"/>
    </source>
</evidence>
<keyword evidence="2" id="KW-1185">Reference proteome</keyword>
<proteinExistence type="predicted"/>
<comment type="caution">
    <text evidence="1">The sequence shown here is derived from an EMBL/GenBank/DDBJ whole genome shotgun (WGS) entry which is preliminary data.</text>
</comment>
<accession>A0ABN7XQK7</accession>
<protein>
    <submittedName>
        <fullName evidence="1">14284_t:CDS:1</fullName>
    </submittedName>
</protein>
<feature type="non-terminal residue" evidence="1">
    <location>
        <position position="1"/>
    </location>
</feature>
<feature type="non-terminal residue" evidence="1">
    <location>
        <position position="61"/>
    </location>
</feature>
<dbReference type="EMBL" id="CAJVQB010172040">
    <property type="protein sequence ID" value="CAG8857529.1"/>
    <property type="molecule type" value="Genomic_DNA"/>
</dbReference>
<name>A0ABN7XQK7_GIGMA</name>
<organism evidence="1 2">
    <name type="scientific">Gigaspora margarita</name>
    <dbReference type="NCBI Taxonomy" id="4874"/>
    <lineage>
        <taxon>Eukaryota</taxon>
        <taxon>Fungi</taxon>
        <taxon>Fungi incertae sedis</taxon>
        <taxon>Mucoromycota</taxon>
        <taxon>Glomeromycotina</taxon>
        <taxon>Glomeromycetes</taxon>
        <taxon>Diversisporales</taxon>
        <taxon>Gigasporaceae</taxon>
        <taxon>Gigaspora</taxon>
    </lineage>
</organism>
<dbReference type="Proteomes" id="UP000789901">
    <property type="component" value="Unassembled WGS sequence"/>
</dbReference>
<reference evidence="1 2" key="1">
    <citation type="submission" date="2021-06" db="EMBL/GenBank/DDBJ databases">
        <authorList>
            <person name="Kallberg Y."/>
            <person name="Tangrot J."/>
            <person name="Rosling A."/>
        </authorList>
    </citation>
    <scope>NUCLEOTIDE SEQUENCE [LARGE SCALE GENOMIC DNA]</scope>
    <source>
        <strain evidence="1 2">120-4 pot B 10/14</strain>
    </source>
</reference>